<evidence type="ECO:0000256" key="1">
    <source>
        <dbReference type="ARBA" id="ARBA00004141"/>
    </source>
</evidence>
<reference evidence="10 11" key="1">
    <citation type="submission" date="2022-05" db="EMBL/GenBank/DDBJ databases">
        <authorList>
            <consortium name="Genoscope - CEA"/>
            <person name="William W."/>
        </authorList>
    </citation>
    <scope>NUCLEOTIDE SEQUENCE [LARGE SCALE GENOMIC DNA]</scope>
</reference>
<organism evidence="10 11">
    <name type="scientific">Porites evermanni</name>
    <dbReference type="NCBI Taxonomy" id="104178"/>
    <lineage>
        <taxon>Eukaryota</taxon>
        <taxon>Metazoa</taxon>
        <taxon>Cnidaria</taxon>
        <taxon>Anthozoa</taxon>
        <taxon>Hexacorallia</taxon>
        <taxon>Scleractinia</taxon>
        <taxon>Fungiina</taxon>
        <taxon>Poritidae</taxon>
        <taxon>Porites</taxon>
    </lineage>
</organism>
<dbReference type="InterPro" id="IPR023395">
    <property type="entry name" value="MCP_dom_sf"/>
</dbReference>
<dbReference type="SUPFAM" id="SSF103506">
    <property type="entry name" value="Mitochondrial carrier"/>
    <property type="match status" value="1"/>
</dbReference>
<evidence type="ECO:0000256" key="8">
    <source>
        <dbReference type="PROSITE-ProRule" id="PRU00282"/>
    </source>
</evidence>
<gene>
    <name evidence="10" type="ORF">PEVE_00026020</name>
</gene>
<keyword evidence="6" id="KW-1133">Transmembrane helix</keyword>
<evidence type="ECO:0000256" key="9">
    <source>
        <dbReference type="RuleBase" id="RU000488"/>
    </source>
</evidence>
<accession>A0ABN8MC65</accession>
<comment type="similarity">
    <text evidence="2 9">Belongs to the mitochondrial carrier (TC 2.A.29) family.</text>
</comment>
<dbReference type="PANTHER" id="PTHR45683">
    <property type="entry name" value="MITOCHONDRIAL NICOTINAMIDE ADENINE DINUCLEOTIDE TRANSPORTER 1-RELATED-RELATED"/>
    <property type="match status" value="1"/>
</dbReference>
<dbReference type="Pfam" id="PF00153">
    <property type="entry name" value="Mito_carr"/>
    <property type="match status" value="1"/>
</dbReference>
<protein>
    <submittedName>
        <fullName evidence="10">Uncharacterized protein</fullName>
    </submittedName>
</protein>
<dbReference type="InterPro" id="IPR044712">
    <property type="entry name" value="SLC25A32-like"/>
</dbReference>
<dbReference type="PROSITE" id="PS50920">
    <property type="entry name" value="SOLCAR"/>
    <property type="match status" value="1"/>
</dbReference>
<dbReference type="Gene3D" id="1.50.40.10">
    <property type="entry name" value="Mitochondrial carrier domain"/>
    <property type="match status" value="1"/>
</dbReference>
<keyword evidence="11" id="KW-1185">Reference proteome</keyword>
<dbReference type="InterPro" id="IPR018108">
    <property type="entry name" value="MCP_transmembrane"/>
</dbReference>
<sequence length="146" mass="16631">SGGVTSTLVLHPLDLIKIRFEGKILGIPWLSYRGLVDAVQSIVRTRGLKGLYQGLTPKVWGNKSVWVLYFFRNWDTNCDKSNMGYQDSPLSSVHWFTSCRYSSTAIQRDDGCPFKTLKTRGTPRIIQRLRPRTVWCVTRCSPVHGL</sequence>
<name>A0ABN8MC65_9CNID</name>
<comment type="caution">
    <text evidence="10">The sequence shown here is derived from an EMBL/GenBank/DDBJ whole genome shotgun (WGS) entry which is preliminary data.</text>
</comment>
<evidence type="ECO:0000256" key="2">
    <source>
        <dbReference type="ARBA" id="ARBA00006375"/>
    </source>
</evidence>
<keyword evidence="3 9" id="KW-0813">Transport</keyword>
<comment type="subcellular location">
    <subcellularLocation>
        <location evidence="1">Membrane</location>
        <topology evidence="1">Multi-pass membrane protein</topology>
    </subcellularLocation>
</comment>
<evidence type="ECO:0000313" key="10">
    <source>
        <dbReference type="EMBL" id="CAH3025409.1"/>
    </source>
</evidence>
<dbReference type="Proteomes" id="UP001159427">
    <property type="component" value="Unassembled WGS sequence"/>
</dbReference>
<keyword evidence="5" id="KW-0677">Repeat</keyword>
<evidence type="ECO:0000256" key="4">
    <source>
        <dbReference type="ARBA" id="ARBA00022692"/>
    </source>
</evidence>
<proteinExistence type="inferred from homology"/>
<dbReference type="EMBL" id="CALNXI010000351">
    <property type="protein sequence ID" value="CAH3025409.1"/>
    <property type="molecule type" value="Genomic_DNA"/>
</dbReference>
<evidence type="ECO:0000313" key="11">
    <source>
        <dbReference type="Proteomes" id="UP001159427"/>
    </source>
</evidence>
<evidence type="ECO:0000256" key="5">
    <source>
        <dbReference type="ARBA" id="ARBA00022737"/>
    </source>
</evidence>
<feature type="repeat" description="Solcar" evidence="8">
    <location>
        <begin position="1"/>
        <end position="80"/>
    </location>
</feature>
<evidence type="ECO:0000256" key="6">
    <source>
        <dbReference type="ARBA" id="ARBA00022989"/>
    </source>
</evidence>
<evidence type="ECO:0000256" key="3">
    <source>
        <dbReference type="ARBA" id="ARBA00022448"/>
    </source>
</evidence>
<keyword evidence="4 8" id="KW-0812">Transmembrane</keyword>
<evidence type="ECO:0000256" key="7">
    <source>
        <dbReference type="ARBA" id="ARBA00023136"/>
    </source>
</evidence>
<feature type="non-terminal residue" evidence="10">
    <location>
        <position position="1"/>
    </location>
</feature>
<keyword evidence="7 8" id="KW-0472">Membrane</keyword>